<evidence type="ECO:0000256" key="2">
    <source>
        <dbReference type="ARBA" id="ARBA00004370"/>
    </source>
</evidence>
<dbReference type="Gene3D" id="1.10.630.10">
    <property type="entry name" value="Cytochrome P450"/>
    <property type="match status" value="1"/>
</dbReference>
<evidence type="ECO:0000256" key="1">
    <source>
        <dbReference type="ARBA" id="ARBA00001971"/>
    </source>
</evidence>
<comment type="similarity">
    <text evidence="4">Belongs to the cytochrome P450 family.</text>
</comment>
<reference evidence="14 15" key="1">
    <citation type="submission" date="2024-01" db="EMBL/GenBank/DDBJ databases">
        <title>A draft genome for the cacao thread blight pathogen Marasmiellus scandens.</title>
        <authorList>
            <person name="Baruah I.K."/>
            <person name="Leung J."/>
            <person name="Bukari Y."/>
            <person name="Amoako-Attah I."/>
            <person name="Meinhardt L.W."/>
            <person name="Bailey B.A."/>
            <person name="Cohen S.P."/>
        </authorList>
    </citation>
    <scope>NUCLEOTIDE SEQUENCE [LARGE SCALE GENOMIC DNA]</scope>
    <source>
        <strain evidence="14 15">GH-19</strain>
    </source>
</reference>
<keyword evidence="5" id="KW-0349">Heme</keyword>
<comment type="subcellular location">
    <subcellularLocation>
        <location evidence="2">Membrane</location>
    </subcellularLocation>
</comment>
<feature type="transmembrane region" description="Helical" evidence="13">
    <location>
        <begin position="12"/>
        <end position="31"/>
    </location>
</feature>
<evidence type="ECO:0000313" key="15">
    <source>
        <dbReference type="Proteomes" id="UP001498398"/>
    </source>
</evidence>
<dbReference type="SUPFAM" id="SSF48264">
    <property type="entry name" value="Cytochrome P450"/>
    <property type="match status" value="1"/>
</dbReference>
<keyword evidence="10" id="KW-0408">Iron</keyword>
<keyword evidence="9" id="KW-0560">Oxidoreductase</keyword>
<keyword evidence="7" id="KW-0479">Metal-binding</keyword>
<proteinExistence type="inferred from homology"/>
<dbReference type="PANTHER" id="PTHR24305">
    <property type="entry name" value="CYTOCHROME P450"/>
    <property type="match status" value="1"/>
</dbReference>
<evidence type="ECO:0000256" key="3">
    <source>
        <dbReference type="ARBA" id="ARBA00004721"/>
    </source>
</evidence>
<dbReference type="Proteomes" id="UP001498398">
    <property type="component" value="Unassembled WGS sequence"/>
</dbReference>
<evidence type="ECO:0000313" key="14">
    <source>
        <dbReference type="EMBL" id="KAK7438895.1"/>
    </source>
</evidence>
<name>A0ABR1IR09_9AGAR</name>
<protein>
    <recommendedName>
        <fullName evidence="16">Cytochrome P450</fullName>
    </recommendedName>
</protein>
<dbReference type="InterPro" id="IPR036396">
    <property type="entry name" value="Cyt_P450_sf"/>
</dbReference>
<comment type="caution">
    <text evidence="14">The sequence shown here is derived from an EMBL/GenBank/DDBJ whole genome shotgun (WGS) entry which is preliminary data.</text>
</comment>
<evidence type="ECO:0000256" key="8">
    <source>
        <dbReference type="ARBA" id="ARBA00022989"/>
    </source>
</evidence>
<comment type="cofactor">
    <cofactor evidence="1">
        <name>heme</name>
        <dbReference type="ChEBI" id="CHEBI:30413"/>
    </cofactor>
</comment>
<keyword evidence="11" id="KW-0503">Monooxygenase</keyword>
<evidence type="ECO:0000256" key="7">
    <source>
        <dbReference type="ARBA" id="ARBA00022723"/>
    </source>
</evidence>
<sequence length="203" mass="23228">MTDPYAFLHQSMSLPICLGAALVVLVAYECWSKTIKFRVIAKIPGPPSDSWLYGCSTKFGEYIFEWQKKFGAIYKFKACVGDHRIMIADPRAIDYVHKNVYSFPRSAKFREFTRLFTSDGVSWAEGEDHRRQRSVLTPSFSPSHIRDLFPKFLDTAQTLVEKWQGIIKSSPDGNRSEIEITPWMQRATLDVIGIGIKGYYLDA</sequence>
<evidence type="ECO:0000256" key="10">
    <source>
        <dbReference type="ARBA" id="ARBA00023004"/>
    </source>
</evidence>
<dbReference type="PANTHER" id="PTHR24305:SF166">
    <property type="entry name" value="CYTOCHROME P450 12A4, MITOCHONDRIAL-RELATED"/>
    <property type="match status" value="1"/>
</dbReference>
<dbReference type="InterPro" id="IPR001128">
    <property type="entry name" value="Cyt_P450"/>
</dbReference>
<organism evidence="14 15">
    <name type="scientific">Marasmiellus scandens</name>
    <dbReference type="NCBI Taxonomy" id="2682957"/>
    <lineage>
        <taxon>Eukaryota</taxon>
        <taxon>Fungi</taxon>
        <taxon>Dikarya</taxon>
        <taxon>Basidiomycota</taxon>
        <taxon>Agaricomycotina</taxon>
        <taxon>Agaricomycetes</taxon>
        <taxon>Agaricomycetidae</taxon>
        <taxon>Agaricales</taxon>
        <taxon>Marasmiineae</taxon>
        <taxon>Omphalotaceae</taxon>
        <taxon>Marasmiellus</taxon>
    </lineage>
</organism>
<evidence type="ECO:0000256" key="6">
    <source>
        <dbReference type="ARBA" id="ARBA00022692"/>
    </source>
</evidence>
<evidence type="ECO:0000256" key="13">
    <source>
        <dbReference type="SAM" id="Phobius"/>
    </source>
</evidence>
<gene>
    <name evidence="14" type="ORF">VKT23_017822</name>
</gene>
<evidence type="ECO:0000256" key="4">
    <source>
        <dbReference type="ARBA" id="ARBA00010617"/>
    </source>
</evidence>
<dbReference type="EMBL" id="JBANRG010000076">
    <property type="protein sequence ID" value="KAK7438895.1"/>
    <property type="molecule type" value="Genomic_DNA"/>
</dbReference>
<keyword evidence="8 13" id="KW-1133">Transmembrane helix</keyword>
<keyword evidence="12 13" id="KW-0472">Membrane</keyword>
<keyword evidence="6 13" id="KW-0812">Transmembrane</keyword>
<evidence type="ECO:0000256" key="11">
    <source>
        <dbReference type="ARBA" id="ARBA00023033"/>
    </source>
</evidence>
<evidence type="ECO:0000256" key="5">
    <source>
        <dbReference type="ARBA" id="ARBA00022617"/>
    </source>
</evidence>
<evidence type="ECO:0000256" key="12">
    <source>
        <dbReference type="ARBA" id="ARBA00023136"/>
    </source>
</evidence>
<keyword evidence="15" id="KW-1185">Reference proteome</keyword>
<evidence type="ECO:0008006" key="16">
    <source>
        <dbReference type="Google" id="ProtNLM"/>
    </source>
</evidence>
<comment type="pathway">
    <text evidence="3">Secondary metabolite biosynthesis; terpenoid biosynthesis.</text>
</comment>
<dbReference type="Pfam" id="PF00067">
    <property type="entry name" value="p450"/>
    <property type="match status" value="1"/>
</dbReference>
<evidence type="ECO:0000256" key="9">
    <source>
        <dbReference type="ARBA" id="ARBA00023002"/>
    </source>
</evidence>
<dbReference type="InterPro" id="IPR050121">
    <property type="entry name" value="Cytochrome_P450_monoxygenase"/>
</dbReference>
<accession>A0ABR1IR09</accession>